<sequence>MTGRALGSILPQVTKPAFSKRAAPAIRLILDWAEIVGPALAAQTEPRRVSAGTLTIACTGPVALELQHLAPQLIERINTHCGPLRSGRDLRFDDGSILVRKLRILQDPSIVRPVTPAARPMPQPVSIPDMKEGDLKAVLARLGGHIKRRPRR</sequence>
<gene>
    <name evidence="1" type="ORF">HW542_03620</name>
</gene>
<protein>
    <submittedName>
        <fullName evidence="1">DUF721 domain-containing protein</fullName>
    </submittedName>
</protein>
<organism evidence="1 2">
    <name type="scientific">Asaia spathodeae</name>
    <dbReference type="NCBI Taxonomy" id="657016"/>
    <lineage>
        <taxon>Bacteria</taxon>
        <taxon>Pseudomonadati</taxon>
        <taxon>Pseudomonadota</taxon>
        <taxon>Alphaproteobacteria</taxon>
        <taxon>Acetobacterales</taxon>
        <taxon>Acetobacteraceae</taxon>
        <taxon>Asaia</taxon>
    </lineage>
</organism>
<proteinExistence type="predicted"/>
<evidence type="ECO:0000313" key="2">
    <source>
        <dbReference type="Proteomes" id="UP001516351"/>
    </source>
</evidence>
<comment type="caution">
    <text evidence="1">The sequence shown here is derived from an EMBL/GenBank/DDBJ whole genome shotgun (WGS) entry which is preliminary data.</text>
</comment>
<dbReference type="Proteomes" id="UP001516351">
    <property type="component" value="Unassembled WGS sequence"/>
</dbReference>
<dbReference type="PANTHER" id="PTHR36456">
    <property type="entry name" value="UPF0232 PROTEIN SCO3875"/>
    <property type="match status" value="1"/>
</dbReference>
<dbReference type="EMBL" id="JABXXV010000002">
    <property type="protein sequence ID" value="NVN45895.1"/>
    <property type="molecule type" value="Genomic_DNA"/>
</dbReference>
<reference evidence="1 2" key="1">
    <citation type="submission" date="2020-06" db="EMBL/GenBank/DDBJ databases">
        <title>Synonyms of Asaia species.</title>
        <authorList>
            <person name="Sombolestani A."/>
        </authorList>
    </citation>
    <scope>NUCLEOTIDE SEQUENCE [LARGE SCALE GENOMIC DNA]</scope>
    <source>
        <strain evidence="1 2">LMG 27047</strain>
    </source>
</reference>
<accession>A0ABX2P1U6</accession>
<dbReference type="PANTHER" id="PTHR36456:SF1">
    <property type="entry name" value="UPF0232 PROTEIN SCO3875"/>
    <property type="match status" value="1"/>
</dbReference>
<dbReference type="InterPro" id="IPR007922">
    <property type="entry name" value="DciA-like"/>
</dbReference>
<dbReference type="Pfam" id="PF05258">
    <property type="entry name" value="DciA"/>
    <property type="match status" value="1"/>
</dbReference>
<keyword evidence="2" id="KW-1185">Reference proteome</keyword>
<name>A0ABX2P1U6_9PROT</name>
<evidence type="ECO:0000313" key="1">
    <source>
        <dbReference type="EMBL" id="NVN45895.1"/>
    </source>
</evidence>